<evidence type="ECO:0000256" key="4">
    <source>
        <dbReference type="ARBA" id="ARBA00022801"/>
    </source>
</evidence>
<evidence type="ECO:0000256" key="2">
    <source>
        <dbReference type="ARBA" id="ARBA00022552"/>
    </source>
</evidence>
<dbReference type="Pfam" id="PF00270">
    <property type="entry name" value="DEAD"/>
    <property type="match status" value="1"/>
</dbReference>
<dbReference type="PROSITE" id="PS51192">
    <property type="entry name" value="HELICASE_ATP_BIND_1"/>
    <property type="match status" value="1"/>
</dbReference>
<comment type="caution">
    <text evidence="15">The sequence shown here is derived from an EMBL/GenBank/DDBJ whole genome shotgun (WGS) entry which is preliminary data.</text>
</comment>
<dbReference type="GeneID" id="98126102"/>
<dbReference type="PROSITE" id="PS51194">
    <property type="entry name" value="HELICASE_CTER"/>
    <property type="match status" value="1"/>
</dbReference>
<dbReference type="EC" id="3.6.4.13" evidence="10"/>
<dbReference type="PROSITE" id="PS51195">
    <property type="entry name" value="Q_MOTIF"/>
    <property type="match status" value="1"/>
</dbReference>
<keyword evidence="3 9" id="KW-0547">Nucleotide-binding</keyword>
<feature type="short sequence motif" description="Q motif" evidence="8">
    <location>
        <begin position="82"/>
        <end position="111"/>
    </location>
</feature>
<comment type="similarity">
    <text evidence="9">Belongs to the DEAD box helicase family.</text>
</comment>
<evidence type="ECO:0000256" key="7">
    <source>
        <dbReference type="ARBA" id="ARBA00022884"/>
    </source>
</evidence>
<keyword evidence="6 9" id="KW-0067">ATP-binding</keyword>
<dbReference type="InterPro" id="IPR001650">
    <property type="entry name" value="Helicase_C-like"/>
</dbReference>
<dbReference type="PROSITE" id="PS00039">
    <property type="entry name" value="DEAD_ATP_HELICASE"/>
    <property type="match status" value="1"/>
</dbReference>
<evidence type="ECO:0000259" key="14">
    <source>
        <dbReference type="PROSITE" id="PS51195"/>
    </source>
</evidence>
<dbReference type="Pfam" id="PF00271">
    <property type="entry name" value="Helicase_C"/>
    <property type="match status" value="1"/>
</dbReference>
<keyword evidence="5 9" id="KW-0347">Helicase</keyword>
<dbReference type="EMBL" id="JAZGUE010000004">
    <property type="protein sequence ID" value="KAL2267639.1"/>
    <property type="molecule type" value="Genomic_DNA"/>
</dbReference>
<evidence type="ECO:0000256" key="6">
    <source>
        <dbReference type="ARBA" id="ARBA00022840"/>
    </source>
</evidence>
<evidence type="ECO:0000259" key="12">
    <source>
        <dbReference type="PROSITE" id="PS51192"/>
    </source>
</evidence>
<name>A0ABR4DBA6_9PEZI</name>
<dbReference type="Gene3D" id="3.40.50.300">
    <property type="entry name" value="P-loop containing nucleotide triphosphate hydrolases"/>
    <property type="match status" value="2"/>
</dbReference>
<sequence>MMKTGLLRHAAAARLAVAAVRPAQLSSIRASSAVLSASRASSSPLACRPAAPAVLARFYSAASASAAASSSAGSSEPITRFTDLPKLGVSDSLVRSITQGMGYENMTPIQSMTINAALAGKDVVAQAKTGTGKTLAFLTPIVQRILNRLQEEDSNWRRRRPDARDIQAIVVSPTRELAEQISAEAKRLCQGTGVVVQTAVGGTMKRMMLHKARREGCHLLVATPGRLYDLLSDPESGIAAPRLAALVLDEADRMLEVGFAAELEQITELLPSRSEVPRQTLLYSATLPKDVVGIARRYIDPKNFEFVQTVRADETPTHERVPQYIVPCRGFQNIAPAVLEFVRNELVAAKEAAKEENPEALPFKAVVFLPTTAAVLFYTYLFQRIRFHDRRFPRIYDMHSKLTQATRTKNSEAFRNAQSAILFSSDVAARGMDFPNVTHVLQVHLPQDRDIYIHRIGRTGRAGKGGQAYLFVSNIEINTARRRLPGLPIQRCTSIESAEVDVSDGAALPPAFQEIREASSMAPHEVLKNMYTSLLGNSLKGVDVQSIVDELNEMTKHQWGMDEPPAVSRRFLDSLPRGISGLNVMSESHRSPRGVGDRRGGFGDRGFGDRGFGDRGFGGRRDSQPRRFKDDFERMEYMAGQKKDRRGPRAQPTF</sequence>
<evidence type="ECO:0000256" key="3">
    <source>
        <dbReference type="ARBA" id="ARBA00022741"/>
    </source>
</evidence>
<comment type="subcellular location">
    <subcellularLocation>
        <location evidence="1">Nucleus</location>
        <location evidence="1">Nucleolus</location>
    </subcellularLocation>
</comment>
<feature type="compositionally biased region" description="Basic and acidic residues" evidence="11">
    <location>
        <begin position="587"/>
        <end position="636"/>
    </location>
</feature>
<evidence type="ECO:0000256" key="1">
    <source>
        <dbReference type="ARBA" id="ARBA00004604"/>
    </source>
</evidence>
<comment type="catalytic activity">
    <reaction evidence="10">
        <text>ATP + H2O = ADP + phosphate + H(+)</text>
        <dbReference type="Rhea" id="RHEA:13065"/>
        <dbReference type="ChEBI" id="CHEBI:15377"/>
        <dbReference type="ChEBI" id="CHEBI:15378"/>
        <dbReference type="ChEBI" id="CHEBI:30616"/>
        <dbReference type="ChEBI" id="CHEBI:43474"/>
        <dbReference type="ChEBI" id="CHEBI:456216"/>
        <dbReference type="EC" id="3.6.4.13"/>
    </reaction>
</comment>
<dbReference type="SMART" id="SM00490">
    <property type="entry name" value="HELICc"/>
    <property type="match status" value="1"/>
</dbReference>
<keyword evidence="4 9" id="KW-0378">Hydrolase</keyword>
<comment type="function">
    <text evidence="10">RNA helicase.</text>
</comment>
<dbReference type="InterPro" id="IPR027417">
    <property type="entry name" value="P-loop_NTPase"/>
</dbReference>
<accession>A0ABR4DBA6</accession>
<keyword evidence="7 10" id="KW-0694">RNA-binding</keyword>
<evidence type="ECO:0000256" key="9">
    <source>
        <dbReference type="RuleBase" id="RU000492"/>
    </source>
</evidence>
<keyword evidence="2" id="KW-0698">rRNA processing</keyword>
<dbReference type="CDD" id="cd18787">
    <property type="entry name" value="SF2_C_DEAD"/>
    <property type="match status" value="1"/>
</dbReference>
<evidence type="ECO:0000313" key="15">
    <source>
        <dbReference type="EMBL" id="KAL2267639.1"/>
    </source>
</evidence>
<dbReference type="Proteomes" id="UP001600064">
    <property type="component" value="Unassembled WGS sequence"/>
</dbReference>
<gene>
    <name evidence="15" type="ORF">VTJ83DRAFT_4916</name>
</gene>
<keyword evidence="16" id="KW-1185">Reference proteome</keyword>
<organism evidence="15 16">
    <name type="scientific">Remersonia thermophila</name>
    <dbReference type="NCBI Taxonomy" id="72144"/>
    <lineage>
        <taxon>Eukaryota</taxon>
        <taxon>Fungi</taxon>
        <taxon>Dikarya</taxon>
        <taxon>Ascomycota</taxon>
        <taxon>Pezizomycotina</taxon>
        <taxon>Sordariomycetes</taxon>
        <taxon>Sordariomycetidae</taxon>
        <taxon>Sordariales</taxon>
        <taxon>Sordariales incertae sedis</taxon>
        <taxon>Remersonia</taxon>
    </lineage>
</organism>
<proteinExistence type="inferred from homology"/>
<dbReference type="InterPro" id="IPR000629">
    <property type="entry name" value="RNA-helicase_DEAD-box_CS"/>
</dbReference>
<comment type="domain">
    <text evidence="10">The Q motif is unique to and characteristic of the DEAD box family of RNA helicases and controls ATP binding and hydrolysis.</text>
</comment>
<protein>
    <recommendedName>
        <fullName evidence="10">ATP-dependent RNA helicase</fullName>
        <ecNumber evidence="10">3.6.4.13</ecNumber>
    </recommendedName>
</protein>
<dbReference type="PANTHER" id="PTHR24031">
    <property type="entry name" value="RNA HELICASE"/>
    <property type="match status" value="1"/>
</dbReference>
<evidence type="ECO:0000256" key="10">
    <source>
        <dbReference type="RuleBase" id="RU365068"/>
    </source>
</evidence>
<dbReference type="SUPFAM" id="SSF52540">
    <property type="entry name" value="P-loop containing nucleoside triphosphate hydrolases"/>
    <property type="match status" value="2"/>
</dbReference>
<evidence type="ECO:0000259" key="13">
    <source>
        <dbReference type="PROSITE" id="PS51194"/>
    </source>
</evidence>
<dbReference type="RefSeq" id="XP_070866366.1">
    <property type="nucleotide sequence ID" value="XM_071011458.1"/>
</dbReference>
<feature type="domain" description="Helicase C-terminal" evidence="13">
    <location>
        <begin position="345"/>
        <end position="516"/>
    </location>
</feature>
<evidence type="ECO:0000313" key="16">
    <source>
        <dbReference type="Proteomes" id="UP001600064"/>
    </source>
</evidence>
<evidence type="ECO:0000256" key="5">
    <source>
        <dbReference type="ARBA" id="ARBA00022806"/>
    </source>
</evidence>
<reference evidence="15 16" key="1">
    <citation type="journal article" date="2024" name="Commun. Biol.">
        <title>Comparative genomic analysis of thermophilic fungi reveals convergent evolutionary adaptations and gene losses.</title>
        <authorList>
            <person name="Steindorff A.S."/>
            <person name="Aguilar-Pontes M.V."/>
            <person name="Robinson A.J."/>
            <person name="Andreopoulos B."/>
            <person name="LaButti K."/>
            <person name="Kuo A."/>
            <person name="Mondo S."/>
            <person name="Riley R."/>
            <person name="Otillar R."/>
            <person name="Haridas S."/>
            <person name="Lipzen A."/>
            <person name="Grimwood J."/>
            <person name="Schmutz J."/>
            <person name="Clum A."/>
            <person name="Reid I.D."/>
            <person name="Moisan M.C."/>
            <person name="Butler G."/>
            <person name="Nguyen T.T.M."/>
            <person name="Dewar K."/>
            <person name="Conant G."/>
            <person name="Drula E."/>
            <person name="Henrissat B."/>
            <person name="Hansel C."/>
            <person name="Singer S."/>
            <person name="Hutchinson M.I."/>
            <person name="de Vries R.P."/>
            <person name="Natvig D.O."/>
            <person name="Powell A.J."/>
            <person name="Tsang A."/>
            <person name="Grigoriev I.V."/>
        </authorList>
    </citation>
    <scope>NUCLEOTIDE SEQUENCE [LARGE SCALE GENOMIC DNA]</scope>
    <source>
        <strain evidence="15 16">ATCC 22073</strain>
    </source>
</reference>
<dbReference type="SMART" id="SM00487">
    <property type="entry name" value="DEXDc"/>
    <property type="match status" value="1"/>
</dbReference>
<feature type="region of interest" description="Disordered" evidence="11">
    <location>
        <begin position="583"/>
        <end position="654"/>
    </location>
</feature>
<evidence type="ECO:0000256" key="8">
    <source>
        <dbReference type="PROSITE-ProRule" id="PRU00552"/>
    </source>
</evidence>
<feature type="domain" description="Helicase ATP-binding" evidence="12">
    <location>
        <begin position="114"/>
        <end position="305"/>
    </location>
</feature>
<feature type="domain" description="DEAD-box RNA helicase Q" evidence="14">
    <location>
        <begin position="82"/>
        <end position="111"/>
    </location>
</feature>
<dbReference type="InterPro" id="IPR014001">
    <property type="entry name" value="Helicase_ATP-bd"/>
</dbReference>
<evidence type="ECO:0000256" key="11">
    <source>
        <dbReference type="SAM" id="MobiDB-lite"/>
    </source>
</evidence>
<dbReference type="InterPro" id="IPR014014">
    <property type="entry name" value="RNA_helicase_DEAD_Q_motif"/>
</dbReference>
<dbReference type="InterPro" id="IPR011545">
    <property type="entry name" value="DEAD/DEAH_box_helicase_dom"/>
</dbReference>